<dbReference type="InterPro" id="IPR036188">
    <property type="entry name" value="FAD/NAD-bd_sf"/>
</dbReference>
<dbReference type="Gene3D" id="1.10.10.1800">
    <property type="entry name" value="tRNA uridine 5-carboxymethylaminomethyl modification enzyme MnmG/GidA"/>
    <property type="match status" value="1"/>
</dbReference>
<dbReference type="PANTHER" id="PTHR11806:SF0">
    <property type="entry name" value="PROTEIN MTO1 HOMOLOG, MITOCHONDRIAL"/>
    <property type="match status" value="1"/>
</dbReference>
<dbReference type="InterPro" id="IPR020595">
    <property type="entry name" value="MnmG-rel_CS"/>
</dbReference>
<comment type="subcellular location">
    <subcellularLocation>
        <location evidence="11">Cytoplasm</location>
    </subcellularLocation>
</comment>
<gene>
    <name evidence="11 13" type="primary">mnmG</name>
    <name evidence="11" type="synonym">gidA</name>
    <name evidence="13" type="ORF">NWE73_01090</name>
</gene>
<feature type="binding site" evidence="11">
    <location>
        <begin position="272"/>
        <end position="286"/>
    </location>
    <ligand>
        <name>NAD(+)</name>
        <dbReference type="ChEBI" id="CHEBI:57540"/>
    </ligand>
</feature>
<dbReference type="InterPro" id="IPR004416">
    <property type="entry name" value="MnmG"/>
</dbReference>
<evidence type="ECO:0000259" key="12">
    <source>
        <dbReference type="SMART" id="SM01228"/>
    </source>
</evidence>
<accession>A0ABT6DEM4</accession>
<dbReference type="PANTHER" id="PTHR11806">
    <property type="entry name" value="GLUCOSE INHIBITED DIVISION PROTEIN A"/>
    <property type="match status" value="1"/>
</dbReference>
<proteinExistence type="inferred from homology"/>
<feature type="binding site" evidence="11">
    <location>
        <position position="124"/>
    </location>
    <ligand>
        <name>FAD</name>
        <dbReference type="ChEBI" id="CHEBI:57692"/>
    </ligand>
</feature>
<feature type="binding site" evidence="11">
    <location>
        <position position="179"/>
    </location>
    <ligand>
        <name>FAD</name>
        <dbReference type="ChEBI" id="CHEBI:57692"/>
    </ligand>
</feature>
<dbReference type="InterPro" id="IPR047001">
    <property type="entry name" value="MnmG_C_subdom"/>
</dbReference>
<comment type="similarity">
    <text evidence="3 11">Belongs to the MnmG family.</text>
</comment>
<dbReference type="SUPFAM" id="SSF51905">
    <property type="entry name" value="FAD/NAD(P)-binding domain"/>
    <property type="match status" value="1"/>
</dbReference>
<feature type="binding site" evidence="11">
    <location>
        <position position="369"/>
    </location>
    <ligand>
        <name>FAD</name>
        <dbReference type="ChEBI" id="CHEBI:57692"/>
    </ligand>
</feature>
<dbReference type="Gene3D" id="3.50.50.60">
    <property type="entry name" value="FAD/NAD(P)-binding domain"/>
    <property type="match status" value="2"/>
</dbReference>
<dbReference type="HAMAP" id="MF_00129">
    <property type="entry name" value="MnmG_GidA"/>
    <property type="match status" value="1"/>
</dbReference>
<keyword evidence="6 11" id="KW-0819">tRNA processing</keyword>
<name>A0ABT6DEM4_9BACT</name>
<evidence type="ECO:0000256" key="6">
    <source>
        <dbReference type="ARBA" id="ARBA00022694"/>
    </source>
</evidence>
<dbReference type="PROSITE" id="PS01281">
    <property type="entry name" value="GIDA_2"/>
    <property type="match status" value="1"/>
</dbReference>
<keyword evidence="11" id="KW-0963">Cytoplasm</keyword>
<evidence type="ECO:0000313" key="13">
    <source>
        <dbReference type="EMBL" id="MDG0814937.1"/>
    </source>
</evidence>
<evidence type="ECO:0000256" key="4">
    <source>
        <dbReference type="ARBA" id="ARBA00020461"/>
    </source>
</evidence>
<dbReference type="Pfam" id="PF13932">
    <property type="entry name" value="SAM_GIDA_C"/>
    <property type="match status" value="1"/>
</dbReference>
<evidence type="ECO:0000256" key="5">
    <source>
        <dbReference type="ARBA" id="ARBA00022630"/>
    </source>
</evidence>
<dbReference type="NCBIfam" id="TIGR00136">
    <property type="entry name" value="mnmG_gidA"/>
    <property type="match status" value="1"/>
</dbReference>
<dbReference type="SMART" id="SM01228">
    <property type="entry name" value="GIDA_assoc_3"/>
    <property type="match status" value="1"/>
</dbReference>
<comment type="subunit">
    <text evidence="9 11">Homodimer. Heterotetramer of two MnmE and two MnmG subunits.</text>
</comment>
<dbReference type="InterPro" id="IPR049312">
    <property type="entry name" value="GIDA_C_N"/>
</dbReference>
<sequence>MTNKKFDVIVVGAGHAGIEACLSAARLGVQTLMITTNTDRIGYMSCNPSIGGLAKGHMVRELDVLGGQMGIAADETTIQYKRLNSSKGPAVRGTRVQNDKHLYSQFQKDALYNQPNLSVLQGEVKRLILENDLCVGVVLQDGSEIFAKATIITTGTFMNGVMHIGLRQEAGGRVGDKPSIGLSDQLAQFGFEVKRLKTGTPARLHKDSIDWSKTIPQGGDEKVYPFSYRSSTQLKLPQILCYLTRTTELTHDIIRGNLDKSPMYCGIIEGVGPRYCPSIEDKVTRFADRVSHQTFLEPEGLNTDLIYLQGISTSLPEETQDQFLKTIPGLENVKVVRYGYAVEYDYIEPTQIWHRLETRTIRQLFLAGQINGTSGYEEAAGQGLIAGINAAHSILGREEFILGRDEAYMGVLIDDLVTKGTREPYRMFTSRAEHRLVLREDNTIDRLADIAARIGIVSTESLDILSSLRSRRQDLHEKMRSTKIYPTKDVQELLAKIPSAEMTKSLSFEELLRRPEISSSHLEIFNFTVDPDPNVTEPVEIEVKYSGYIKRQMDLIEQSKRLEELVLPEALSYAEIRGLSNEEKDKLQRVKPRTLGQAQRISGVNPSAIQAIMIHLKGHKKLKEISVDGQQRTAGADDILARG</sequence>
<dbReference type="InterPro" id="IPR026904">
    <property type="entry name" value="MnmG_C"/>
</dbReference>
<evidence type="ECO:0000256" key="8">
    <source>
        <dbReference type="ARBA" id="ARBA00023027"/>
    </source>
</evidence>
<keyword evidence="8 11" id="KW-0520">NAD</keyword>
<dbReference type="InterPro" id="IPR044920">
    <property type="entry name" value="MnmG_C_subdom_sf"/>
</dbReference>
<keyword evidence="14" id="KW-1185">Reference proteome</keyword>
<evidence type="ECO:0000256" key="2">
    <source>
        <dbReference type="ARBA" id="ARBA00003717"/>
    </source>
</evidence>
<evidence type="ECO:0000256" key="10">
    <source>
        <dbReference type="ARBA" id="ARBA00031800"/>
    </source>
</evidence>
<comment type="function">
    <text evidence="2 11">NAD-binding protein involved in the addition of a carboxymethylaminomethyl (cmnm) group at the wobble position (U34) of certain tRNAs, forming tRNA-cmnm(5)s(2)U34.</text>
</comment>
<evidence type="ECO:0000256" key="1">
    <source>
        <dbReference type="ARBA" id="ARBA00001974"/>
    </source>
</evidence>
<dbReference type="InterPro" id="IPR002218">
    <property type="entry name" value="MnmG-rel"/>
</dbReference>
<evidence type="ECO:0000256" key="7">
    <source>
        <dbReference type="ARBA" id="ARBA00022827"/>
    </source>
</evidence>
<feature type="binding site" evidence="11">
    <location>
        <begin position="12"/>
        <end position="17"/>
    </location>
    <ligand>
        <name>FAD</name>
        <dbReference type="ChEBI" id="CHEBI:57692"/>
    </ligand>
</feature>
<comment type="cofactor">
    <cofactor evidence="1 11">
        <name>FAD</name>
        <dbReference type="ChEBI" id="CHEBI:57692"/>
    </cofactor>
</comment>
<organism evidence="13 14">
    <name type="scientific">Bdellovibrio svalbardensis</name>
    <dbReference type="NCBI Taxonomy" id="2972972"/>
    <lineage>
        <taxon>Bacteria</taxon>
        <taxon>Pseudomonadati</taxon>
        <taxon>Bdellovibrionota</taxon>
        <taxon>Bdellovibrionia</taxon>
        <taxon>Bdellovibrionales</taxon>
        <taxon>Pseudobdellovibrionaceae</taxon>
        <taxon>Bdellovibrio</taxon>
    </lineage>
</organism>
<feature type="domain" description="tRNA uridine 5-carboxymethylaminomethyl modification enzyme C-terminal subdomain" evidence="12">
    <location>
        <begin position="543"/>
        <end position="614"/>
    </location>
</feature>
<dbReference type="EMBL" id="JANRMI010000001">
    <property type="protein sequence ID" value="MDG0814937.1"/>
    <property type="molecule type" value="Genomic_DNA"/>
</dbReference>
<dbReference type="Pfam" id="PF01134">
    <property type="entry name" value="GIDA"/>
    <property type="match status" value="1"/>
</dbReference>
<dbReference type="Gene3D" id="1.10.150.570">
    <property type="entry name" value="GidA associated domain, C-terminal subdomain"/>
    <property type="match status" value="1"/>
</dbReference>
<protein>
    <recommendedName>
        <fullName evidence="4 11">tRNA uridine 5-carboxymethylaminomethyl modification enzyme MnmG</fullName>
    </recommendedName>
    <alternativeName>
        <fullName evidence="10 11">Glucose-inhibited division protein A</fullName>
    </alternativeName>
</protein>
<dbReference type="Pfam" id="PF21680">
    <property type="entry name" value="GIDA_C_1st"/>
    <property type="match status" value="1"/>
</dbReference>
<dbReference type="InterPro" id="IPR040131">
    <property type="entry name" value="MnmG_N"/>
</dbReference>
<dbReference type="PROSITE" id="PS01280">
    <property type="entry name" value="GIDA_1"/>
    <property type="match status" value="1"/>
</dbReference>
<evidence type="ECO:0000256" key="9">
    <source>
        <dbReference type="ARBA" id="ARBA00025948"/>
    </source>
</evidence>
<keyword evidence="5 11" id="KW-0285">Flavoprotein</keyword>
<evidence type="ECO:0000313" key="14">
    <source>
        <dbReference type="Proteomes" id="UP001152321"/>
    </source>
</evidence>
<dbReference type="RefSeq" id="WP_277576417.1">
    <property type="nucleotide sequence ID" value="NZ_JANRMI010000001.1"/>
</dbReference>
<evidence type="ECO:0000256" key="11">
    <source>
        <dbReference type="HAMAP-Rule" id="MF_00129"/>
    </source>
</evidence>
<keyword evidence="7 11" id="KW-0274">FAD</keyword>
<evidence type="ECO:0000256" key="3">
    <source>
        <dbReference type="ARBA" id="ARBA00007653"/>
    </source>
</evidence>
<reference evidence="13" key="1">
    <citation type="submission" date="2022-08" db="EMBL/GenBank/DDBJ databases">
        <title>Novel Bdellovibrio Species Isolated from Svalbard: Designation Bdellovibrio svalbardensis.</title>
        <authorList>
            <person name="Mitchell R.J."/>
            <person name="Choi S.Y."/>
        </authorList>
    </citation>
    <scope>NUCLEOTIDE SEQUENCE</scope>
    <source>
        <strain evidence="13">PAP01</strain>
    </source>
</reference>
<dbReference type="Proteomes" id="UP001152321">
    <property type="component" value="Unassembled WGS sequence"/>
</dbReference>
<comment type="caution">
    <text evidence="13">The sequence shown here is derived from an EMBL/GenBank/DDBJ whole genome shotgun (WGS) entry which is preliminary data.</text>
</comment>